<dbReference type="RefSeq" id="WP_200274847.1">
    <property type="nucleotide sequence ID" value="NZ_CP066802.1"/>
</dbReference>
<sequence>MEHNRSRTAIIDGDTTLTYGQLLERAQEVAEHMTQSCKSEHSMIAVLCDRYSLAVTVIIGCILSGRPYLPLAPDTPAAMVVRQMSNAGSHFLVADKLPVGLGSLVSPSTSPEGALGFYTLMQPTASASSSNDALSSQWVYALYTSGSSGNPKCVPHDWHDIECMVASYSHAIGLNSDDRIASFASIGHDAAVVDVFSTLLHGATLMPANPRSPLTLLSSARRMITLGATIWHCVPTVLDLLASHLPPASMNEVKVVLGGEAVRLTALKHIWNLSPDAQFYSLYGQTECSVISGSWITRDTSDTISLGHPLDGVEWRTSSGPPGASRLWISSPAAATHRIIEGRFVRTHARCQWHDTGDLVELKGDSFVFVGRDDQVINVAGHRVDLLEIEKYVNQIDGVLDAVAVARPASDGTTSIGCVLHSDRGNISIADINSFLDLHLPRRHLLTEVLCLDHPLPQTLSGKRDRRSASALLPAGPVGHL</sequence>
<dbReference type="EMBL" id="CP066802">
    <property type="protein sequence ID" value="QQM66757.1"/>
    <property type="molecule type" value="Genomic_DNA"/>
</dbReference>
<organism evidence="2 3">
    <name type="scientific">Actinomyces weissii</name>
    <dbReference type="NCBI Taxonomy" id="675090"/>
    <lineage>
        <taxon>Bacteria</taxon>
        <taxon>Bacillati</taxon>
        <taxon>Actinomycetota</taxon>
        <taxon>Actinomycetes</taxon>
        <taxon>Actinomycetales</taxon>
        <taxon>Actinomycetaceae</taxon>
        <taxon>Actinomyces</taxon>
    </lineage>
</organism>
<feature type="domain" description="AMP-dependent synthetase/ligase" evidence="1">
    <location>
        <begin position="3"/>
        <end position="316"/>
    </location>
</feature>
<evidence type="ECO:0000313" key="3">
    <source>
        <dbReference type="Proteomes" id="UP000595895"/>
    </source>
</evidence>
<dbReference type="Pfam" id="PF00501">
    <property type="entry name" value="AMP-binding"/>
    <property type="match status" value="1"/>
</dbReference>
<dbReference type="InterPro" id="IPR000873">
    <property type="entry name" value="AMP-dep_synth/lig_dom"/>
</dbReference>
<protein>
    <submittedName>
        <fullName evidence="2">AMP-binding protein</fullName>
    </submittedName>
</protein>
<evidence type="ECO:0000313" key="2">
    <source>
        <dbReference type="EMBL" id="QQM66757.1"/>
    </source>
</evidence>
<dbReference type="PANTHER" id="PTHR45398:SF1">
    <property type="entry name" value="ENZYME, PUTATIVE (JCVI)-RELATED"/>
    <property type="match status" value="1"/>
</dbReference>
<proteinExistence type="predicted"/>
<name>A0A7T7M8E2_9ACTO</name>
<accession>A0A7T7M8E2</accession>
<reference evidence="2 3" key="1">
    <citation type="submission" date="2020-12" db="EMBL/GenBank/DDBJ databases">
        <authorList>
            <person name="Zhou J."/>
        </authorList>
    </citation>
    <scope>NUCLEOTIDE SEQUENCE [LARGE SCALE GENOMIC DNA]</scope>
    <source>
        <strain evidence="2 3">CCUG 61299</strain>
    </source>
</reference>
<gene>
    <name evidence="2" type="ORF">JG540_06595</name>
</gene>
<evidence type="ECO:0000259" key="1">
    <source>
        <dbReference type="Pfam" id="PF00501"/>
    </source>
</evidence>
<dbReference type="InterPro" id="IPR042099">
    <property type="entry name" value="ANL_N_sf"/>
</dbReference>
<keyword evidence="3" id="KW-1185">Reference proteome</keyword>
<dbReference type="Proteomes" id="UP000595895">
    <property type="component" value="Chromosome"/>
</dbReference>
<dbReference type="InterPro" id="IPR045851">
    <property type="entry name" value="AMP-bd_C_sf"/>
</dbReference>
<dbReference type="SUPFAM" id="SSF56801">
    <property type="entry name" value="Acetyl-CoA synthetase-like"/>
    <property type="match status" value="1"/>
</dbReference>
<dbReference type="Gene3D" id="3.30.300.30">
    <property type="match status" value="1"/>
</dbReference>
<dbReference type="KEGG" id="awe:JG540_06595"/>
<dbReference type="PANTHER" id="PTHR45398">
    <property type="match status" value="1"/>
</dbReference>
<dbReference type="AlphaFoldDB" id="A0A7T7M8E2"/>
<dbReference type="Gene3D" id="3.40.50.12780">
    <property type="entry name" value="N-terminal domain of ligase-like"/>
    <property type="match status" value="1"/>
</dbReference>